<proteinExistence type="predicted"/>
<reference evidence="2" key="2">
    <citation type="submission" date="2020-09" db="EMBL/GenBank/DDBJ databases">
        <authorList>
            <person name="Sun Q."/>
            <person name="Ohkuma M."/>
        </authorList>
    </citation>
    <scope>NUCLEOTIDE SEQUENCE</scope>
    <source>
        <strain evidence="2">JCM 18487</strain>
    </source>
</reference>
<dbReference type="Proteomes" id="UP000637695">
    <property type="component" value="Unassembled WGS sequence"/>
</dbReference>
<dbReference type="AlphaFoldDB" id="A0A917NNR8"/>
<sequence>MTRQTAKRGTLRYDRQWDRFSVQCGDDFVSLHCGEEIGLRIGRQFVWGRLEVDMAGSWCIVFPGATDGKSTVLTLRTAGIYDAKIYL</sequence>
<organism evidence="2 3">
    <name type="scientific">Alicyclobacillus cellulosilyticus</name>
    <dbReference type="NCBI Taxonomy" id="1003997"/>
    <lineage>
        <taxon>Bacteria</taxon>
        <taxon>Bacillati</taxon>
        <taxon>Bacillota</taxon>
        <taxon>Bacilli</taxon>
        <taxon>Bacillales</taxon>
        <taxon>Alicyclobacillaceae</taxon>
        <taxon>Alicyclobacillus</taxon>
    </lineage>
</organism>
<evidence type="ECO:0000259" key="1">
    <source>
        <dbReference type="Pfam" id="PF17295"/>
    </source>
</evidence>
<evidence type="ECO:0000313" key="2">
    <source>
        <dbReference type="EMBL" id="GGJ14385.1"/>
    </source>
</evidence>
<dbReference type="EMBL" id="BMOY01000073">
    <property type="protein sequence ID" value="GGJ14385.1"/>
    <property type="molecule type" value="Genomic_DNA"/>
</dbReference>
<gene>
    <name evidence="2" type="ORF">GCM10010885_24580</name>
</gene>
<feature type="domain" description="DUF5348" evidence="1">
    <location>
        <begin position="9"/>
        <end position="62"/>
    </location>
</feature>
<evidence type="ECO:0000313" key="3">
    <source>
        <dbReference type="Proteomes" id="UP000637695"/>
    </source>
</evidence>
<dbReference type="RefSeq" id="WP_188883488.1">
    <property type="nucleotide sequence ID" value="NZ_BMOY01000073.1"/>
</dbReference>
<protein>
    <recommendedName>
        <fullName evidence="1">DUF5348 domain-containing protein</fullName>
    </recommendedName>
</protein>
<name>A0A917NNR8_9BACL</name>
<keyword evidence="3" id="KW-1185">Reference proteome</keyword>
<reference evidence="2" key="1">
    <citation type="journal article" date="2014" name="Int. J. Syst. Evol. Microbiol.">
        <title>Complete genome sequence of Corynebacterium casei LMG S-19264T (=DSM 44701T), isolated from a smear-ripened cheese.</title>
        <authorList>
            <consortium name="US DOE Joint Genome Institute (JGI-PGF)"/>
            <person name="Walter F."/>
            <person name="Albersmeier A."/>
            <person name="Kalinowski J."/>
            <person name="Ruckert C."/>
        </authorList>
    </citation>
    <scope>NUCLEOTIDE SEQUENCE</scope>
    <source>
        <strain evidence="2">JCM 18487</strain>
    </source>
</reference>
<dbReference type="InterPro" id="IPR035255">
    <property type="entry name" value="DUF5348"/>
</dbReference>
<dbReference type="Pfam" id="PF17295">
    <property type="entry name" value="DUF5348"/>
    <property type="match status" value="1"/>
</dbReference>
<dbReference type="Gene3D" id="2.40.10.390">
    <property type="match status" value="1"/>
</dbReference>
<comment type="caution">
    <text evidence="2">The sequence shown here is derived from an EMBL/GenBank/DDBJ whole genome shotgun (WGS) entry which is preliminary data.</text>
</comment>
<accession>A0A917NNR8</accession>